<dbReference type="EMBL" id="PFVJ01000010">
    <property type="protein sequence ID" value="PJA90384.1"/>
    <property type="molecule type" value="Genomic_DNA"/>
</dbReference>
<accession>A0A2M7Z7L5</accession>
<evidence type="ECO:0000313" key="2">
    <source>
        <dbReference type="Proteomes" id="UP000230843"/>
    </source>
</evidence>
<name>A0A2M7Z7L5_9BACT</name>
<dbReference type="AlphaFoldDB" id="A0A2M7Z7L5"/>
<proteinExistence type="predicted"/>
<comment type="caution">
    <text evidence="1">The sequence shown here is derived from an EMBL/GenBank/DDBJ whole genome shotgun (WGS) entry which is preliminary data.</text>
</comment>
<protein>
    <submittedName>
        <fullName evidence="1">Uncharacterized protein</fullName>
    </submittedName>
</protein>
<organism evidence="1 2">
    <name type="scientific">Candidatus Magasanikbacteria bacterium CG_4_9_14_3_um_filter_32_9</name>
    <dbReference type="NCBI Taxonomy" id="1974644"/>
    <lineage>
        <taxon>Bacteria</taxon>
        <taxon>Candidatus Magasanikiibacteriota</taxon>
    </lineage>
</organism>
<sequence length="166" mass="19346">MRTKKSRRKREKLFANLEKGIKKYKEYIICAVKEVQDFFPTMFFADSSTLWKGTIATTFEGKGIILDKDKDIDSKCVVVLTPEGIFSCPLVIGISNKIQVDNNDIVLAFRGVASRRLIPRNDEQDFNNLSNLYPDWAKRKSRHGLWLDYEKQVMDYLDELEKNKPF</sequence>
<gene>
    <name evidence="1" type="ORF">CO137_00385</name>
</gene>
<dbReference type="Proteomes" id="UP000230843">
    <property type="component" value="Unassembled WGS sequence"/>
</dbReference>
<evidence type="ECO:0000313" key="1">
    <source>
        <dbReference type="EMBL" id="PJA90384.1"/>
    </source>
</evidence>
<reference evidence="2" key="1">
    <citation type="submission" date="2017-09" db="EMBL/GenBank/DDBJ databases">
        <title>Depth-based differentiation of microbial function through sediment-hosted aquifers and enrichment of novel symbionts in the deep terrestrial subsurface.</title>
        <authorList>
            <person name="Probst A.J."/>
            <person name="Ladd B."/>
            <person name="Jarett J.K."/>
            <person name="Geller-Mcgrath D.E."/>
            <person name="Sieber C.M.K."/>
            <person name="Emerson J.B."/>
            <person name="Anantharaman K."/>
            <person name="Thomas B.C."/>
            <person name="Malmstrom R."/>
            <person name="Stieglmeier M."/>
            <person name="Klingl A."/>
            <person name="Woyke T."/>
            <person name="Ryan C.M."/>
            <person name="Banfield J.F."/>
        </authorList>
    </citation>
    <scope>NUCLEOTIDE SEQUENCE [LARGE SCALE GENOMIC DNA]</scope>
</reference>